<protein>
    <recommendedName>
        <fullName evidence="3">peroxidase</fullName>
        <ecNumber evidence="3">1.11.1.7</ecNumber>
    </recommendedName>
</protein>
<dbReference type="EMBL" id="GL348720">
    <property type="protein sequence ID" value="EFH42522.1"/>
    <property type="molecule type" value="Genomic_DNA"/>
</dbReference>
<evidence type="ECO:0000256" key="2">
    <source>
        <dbReference type="ARBA" id="ARBA00001970"/>
    </source>
</evidence>
<dbReference type="PROSITE" id="PS50873">
    <property type="entry name" value="PEROXIDASE_4"/>
    <property type="match status" value="1"/>
</dbReference>
<dbReference type="SUPFAM" id="SSF48113">
    <property type="entry name" value="Heme-dependent peroxidases"/>
    <property type="match status" value="1"/>
</dbReference>
<evidence type="ECO:0000256" key="10">
    <source>
        <dbReference type="PIRSR" id="PIRSR600823-3"/>
    </source>
</evidence>
<dbReference type="GO" id="GO:0006979">
    <property type="term" value="P:response to oxidative stress"/>
    <property type="evidence" value="ECO:0007669"/>
    <property type="project" value="InterPro"/>
</dbReference>
<keyword evidence="9" id="KW-0408">Iron</keyword>
<comment type="similarity">
    <text evidence="11">Belongs to the peroxidase family.</text>
</comment>
<feature type="binding site" evidence="10">
    <location>
        <position position="53"/>
    </location>
    <ligand>
        <name>Ca(2+)</name>
        <dbReference type="ChEBI" id="CHEBI:29108"/>
        <label>1</label>
    </ligand>
</feature>
<dbReference type="Gramene" id="Al_scaffold_0008_2314">
    <property type="protein sequence ID" value="Al_scaffold_0008_2314"/>
    <property type="gene ID" value="Al_scaffold_0008_2314"/>
</dbReference>
<evidence type="ECO:0000256" key="11">
    <source>
        <dbReference type="RuleBase" id="RU004241"/>
    </source>
</evidence>
<dbReference type="STRING" id="81972.D7MQD0"/>
<gene>
    <name evidence="13" type="ORF">ARALYDRAFT_685494</name>
</gene>
<dbReference type="InterPro" id="IPR010255">
    <property type="entry name" value="Haem_peroxidase_sf"/>
</dbReference>
<accession>D7MQD0</accession>
<feature type="domain" description="Plant heme peroxidase family profile" evidence="12">
    <location>
        <begin position="40"/>
        <end position="120"/>
    </location>
</feature>
<dbReference type="Gene3D" id="1.10.520.10">
    <property type="match status" value="1"/>
</dbReference>
<dbReference type="EC" id="1.11.1.7" evidence="3"/>
<evidence type="ECO:0000256" key="1">
    <source>
        <dbReference type="ARBA" id="ARBA00000189"/>
    </source>
</evidence>
<evidence type="ECO:0000313" key="14">
    <source>
        <dbReference type="Proteomes" id="UP000008694"/>
    </source>
</evidence>
<dbReference type="AlphaFoldDB" id="D7MQD0"/>
<feature type="binding site" evidence="10">
    <location>
        <position position="67"/>
    </location>
    <ligand>
        <name>Ca(2+)</name>
        <dbReference type="ChEBI" id="CHEBI:29108"/>
        <label>1</label>
    </ligand>
</feature>
<sequence length="120" mass="12301">MGLVIGLAKEQIGESQESEREGGGDSVVAVVGGGKEEACLETHNGACGGVSCDGSILLDDTPSFLGEKTAGPSNKTVRGFEVIDKIKFKIEKMCPGIVSCADILAITARDSVLLVSTSTV</sequence>
<evidence type="ECO:0000259" key="12">
    <source>
        <dbReference type="PROSITE" id="PS50873"/>
    </source>
</evidence>
<evidence type="ECO:0000256" key="8">
    <source>
        <dbReference type="ARBA" id="ARBA00023002"/>
    </source>
</evidence>
<dbReference type="HOGENOM" id="CLU_2052844_0_0_1"/>
<comment type="cofactor">
    <cofactor evidence="2">
        <name>heme b</name>
        <dbReference type="ChEBI" id="CHEBI:60344"/>
    </cofactor>
</comment>
<reference evidence="14" key="1">
    <citation type="journal article" date="2011" name="Nat. Genet.">
        <title>The Arabidopsis lyrata genome sequence and the basis of rapid genome size change.</title>
        <authorList>
            <person name="Hu T.T."/>
            <person name="Pattyn P."/>
            <person name="Bakker E.G."/>
            <person name="Cao J."/>
            <person name="Cheng J.-F."/>
            <person name="Clark R.M."/>
            <person name="Fahlgren N."/>
            <person name="Fawcett J.A."/>
            <person name="Grimwood J."/>
            <person name="Gundlach H."/>
            <person name="Haberer G."/>
            <person name="Hollister J.D."/>
            <person name="Ossowski S."/>
            <person name="Ottilar R.P."/>
            <person name="Salamov A.A."/>
            <person name="Schneeberger K."/>
            <person name="Spannagl M."/>
            <person name="Wang X."/>
            <person name="Yang L."/>
            <person name="Nasrallah M.E."/>
            <person name="Bergelson J."/>
            <person name="Carrington J.C."/>
            <person name="Gaut B.S."/>
            <person name="Schmutz J."/>
            <person name="Mayer K.F.X."/>
            <person name="Van de Peer Y."/>
            <person name="Grigoriev I.V."/>
            <person name="Nordborg M."/>
            <person name="Weigel D."/>
            <person name="Guo Y.-L."/>
        </authorList>
    </citation>
    <scope>NUCLEOTIDE SEQUENCE [LARGE SCALE GENOMIC DNA]</scope>
    <source>
        <strain evidence="14">cv. MN47</strain>
    </source>
</reference>
<dbReference type="PANTHER" id="PTHR31388">
    <property type="entry name" value="PEROXIDASE 72-RELATED"/>
    <property type="match status" value="1"/>
</dbReference>
<evidence type="ECO:0000256" key="6">
    <source>
        <dbReference type="ARBA" id="ARBA00022723"/>
    </source>
</evidence>
<name>D7MQD0_ARALL</name>
<keyword evidence="4" id="KW-0575">Peroxidase</keyword>
<dbReference type="Proteomes" id="UP000008694">
    <property type="component" value="Unassembled WGS sequence"/>
</dbReference>
<evidence type="ECO:0000256" key="5">
    <source>
        <dbReference type="ARBA" id="ARBA00022617"/>
    </source>
</evidence>
<comment type="catalytic activity">
    <reaction evidence="1">
        <text>2 a phenolic donor + H2O2 = 2 a phenolic radical donor + 2 H2O</text>
        <dbReference type="Rhea" id="RHEA:56136"/>
        <dbReference type="ChEBI" id="CHEBI:15377"/>
        <dbReference type="ChEBI" id="CHEBI:16240"/>
        <dbReference type="ChEBI" id="CHEBI:139520"/>
        <dbReference type="ChEBI" id="CHEBI:139521"/>
        <dbReference type="EC" id="1.11.1.7"/>
    </reaction>
</comment>
<keyword evidence="6 10" id="KW-0479">Metal-binding</keyword>
<dbReference type="InterPro" id="IPR002016">
    <property type="entry name" value="Haem_peroxidase"/>
</dbReference>
<evidence type="ECO:0000256" key="9">
    <source>
        <dbReference type="ARBA" id="ARBA00023004"/>
    </source>
</evidence>
<keyword evidence="14" id="KW-1185">Reference proteome</keyword>
<comment type="cofactor">
    <cofactor evidence="10">
        <name>Ca(2+)</name>
        <dbReference type="ChEBI" id="CHEBI:29108"/>
    </cofactor>
    <text evidence="10">Binds 2 calcium ions per subunit.</text>
</comment>
<feature type="binding site" evidence="10">
    <location>
        <position position="55"/>
    </location>
    <ligand>
        <name>Ca(2+)</name>
        <dbReference type="ChEBI" id="CHEBI:29108"/>
        <label>1</label>
    </ligand>
</feature>
<evidence type="ECO:0000313" key="13">
    <source>
        <dbReference type="EMBL" id="EFH42522.1"/>
    </source>
</evidence>
<dbReference type="GO" id="GO:0046872">
    <property type="term" value="F:metal ion binding"/>
    <property type="evidence" value="ECO:0007669"/>
    <property type="project" value="UniProtKB-KW"/>
</dbReference>
<dbReference type="PANTHER" id="PTHR31388:SF144">
    <property type="entry name" value="PEROXIDASE 67-RELATED"/>
    <property type="match status" value="1"/>
</dbReference>
<evidence type="ECO:0000256" key="3">
    <source>
        <dbReference type="ARBA" id="ARBA00012313"/>
    </source>
</evidence>
<evidence type="ECO:0000256" key="4">
    <source>
        <dbReference type="ARBA" id="ARBA00022559"/>
    </source>
</evidence>
<dbReference type="GO" id="GO:0020037">
    <property type="term" value="F:heme binding"/>
    <property type="evidence" value="ECO:0007669"/>
    <property type="project" value="InterPro"/>
</dbReference>
<dbReference type="Pfam" id="PF00141">
    <property type="entry name" value="peroxidase"/>
    <property type="match status" value="1"/>
</dbReference>
<keyword evidence="8" id="KW-0560">Oxidoreductase</keyword>
<evidence type="ECO:0000256" key="7">
    <source>
        <dbReference type="ARBA" id="ARBA00022729"/>
    </source>
</evidence>
<proteinExistence type="inferred from homology"/>
<keyword evidence="7" id="KW-0732">Signal</keyword>
<dbReference type="PRINTS" id="PR00461">
    <property type="entry name" value="PLPEROXIDASE"/>
</dbReference>
<keyword evidence="10" id="KW-0106">Calcium</keyword>
<organism evidence="14">
    <name type="scientific">Arabidopsis lyrata subsp. lyrata</name>
    <name type="common">Lyre-leaved rock-cress</name>
    <dbReference type="NCBI Taxonomy" id="81972"/>
    <lineage>
        <taxon>Eukaryota</taxon>
        <taxon>Viridiplantae</taxon>
        <taxon>Streptophyta</taxon>
        <taxon>Embryophyta</taxon>
        <taxon>Tracheophyta</taxon>
        <taxon>Spermatophyta</taxon>
        <taxon>Magnoliopsida</taxon>
        <taxon>eudicotyledons</taxon>
        <taxon>Gunneridae</taxon>
        <taxon>Pentapetalae</taxon>
        <taxon>rosids</taxon>
        <taxon>malvids</taxon>
        <taxon>Brassicales</taxon>
        <taxon>Brassicaceae</taxon>
        <taxon>Camelineae</taxon>
        <taxon>Arabidopsis</taxon>
    </lineage>
</organism>
<keyword evidence="5" id="KW-0349">Heme</keyword>
<dbReference type="InterPro" id="IPR000823">
    <property type="entry name" value="Peroxidase_pln"/>
</dbReference>
<dbReference type="GO" id="GO:0140825">
    <property type="term" value="F:lactoperoxidase activity"/>
    <property type="evidence" value="ECO:0007669"/>
    <property type="project" value="UniProtKB-EC"/>
</dbReference>